<proteinExistence type="predicted"/>
<dbReference type="EMBL" id="JAPZBO010000002">
    <property type="protein sequence ID" value="KAJ5324499.1"/>
    <property type="molecule type" value="Genomic_DNA"/>
</dbReference>
<reference evidence="4" key="2">
    <citation type="journal article" date="2023" name="IMA Fungus">
        <title>Comparative genomic study of the Penicillium genus elucidates a diverse pangenome and 15 lateral gene transfer events.</title>
        <authorList>
            <person name="Petersen C."/>
            <person name="Sorensen T."/>
            <person name="Nielsen M.R."/>
            <person name="Sondergaard T.E."/>
            <person name="Sorensen J.L."/>
            <person name="Fitzpatrick D.A."/>
            <person name="Frisvad J.C."/>
            <person name="Nielsen K.L."/>
        </authorList>
    </citation>
    <scope>NUCLEOTIDE SEQUENCE</scope>
    <source>
        <strain evidence="4">IBT 21472</strain>
    </source>
</reference>
<feature type="transmembrane region" description="Helical" evidence="2">
    <location>
        <begin position="20"/>
        <end position="41"/>
    </location>
</feature>
<gene>
    <name evidence="4" type="ORF">N7476_003099</name>
</gene>
<dbReference type="InterPro" id="IPR049326">
    <property type="entry name" value="Rhodopsin_dom_fungi"/>
</dbReference>
<reference evidence="4" key="1">
    <citation type="submission" date="2022-12" db="EMBL/GenBank/DDBJ databases">
        <authorList>
            <person name="Petersen C."/>
        </authorList>
    </citation>
    <scope>NUCLEOTIDE SEQUENCE</scope>
    <source>
        <strain evidence="4">IBT 21472</strain>
    </source>
</reference>
<feature type="transmembrane region" description="Helical" evidence="2">
    <location>
        <begin position="53"/>
        <end position="74"/>
    </location>
</feature>
<evidence type="ECO:0000256" key="1">
    <source>
        <dbReference type="SAM" id="MobiDB-lite"/>
    </source>
</evidence>
<evidence type="ECO:0000256" key="2">
    <source>
        <dbReference type="SAM" id="Phobius"/>
    </source>
</evidence>
<feature type="region of interest" description="Disordered" evidence="1">
    <location>
        <begin position="312"/>
        <end position="337"/>
    </location>
</feature>
<feature type="transmembrane region" description="Helical" evidence="2">
    <location>
        <begin position="208"/>
        <end position="232"/>
    </location>
</feature>
<dbReference type="PANTHER" id="PTHR38794">
    <property type="entry name" value="INTEGRAL MEMBRANE PROTEIN"/>
    <property type="match status" value="1"/>
</dbReference>
<dbReference type="Pfam" id="PF20684">
    <property type="entry name" value="Fung_rhodopsin"/>
    <property type="match status" value="1"/>
</dbReference>
<dbReference type="PANTHER" id="PTHR38794:SF3">
    <property type="entry name" value="INTEGRAL MEMBRANE PROTEIN"/>
    <property type="match status" value="1"/>
</dbReference>
<feature type="transmembrane region" description="Helical" evidence="2">
    <location>
        <begin position="172"/>
        <end position="196"/>
    </location>
</feature>
<sequence>MAGTLPPLFDITDSDEGGYAAVAVYTLLALTLVIVVARLSTRWYIGGVLHSDDILLAVSTLFGILQSILVQLAISNGLGRKLATIGSHELVLYLKYEYAAQILLIVTVAFSKISLGLLFKNLMTSRRYLRTNQVLMGVIIAWAVGSIFALALRCSMPTPWMWNSPDKCINQAALFEAIAALNIVTDIAIVLLPCMLLRTVQLSHWKRFRIMALLATRILVCISTGIGIHFTVEMLQSSDIPWANTDSTIWDQVMMNLSIMTTAVPALGRLVIELQPSLYAFAINEEPVDAASAADTYKFSSIGRSFNQTFSAERGKSHRSSAQTTNGWRESLKDDAESTKGLVNTPIMIQQTIHFEVH</sequence>
<dbReference type="AlphaFoldDB" id="A0A9W9UAA8"/>
<feature type="transmembrane region" description="Helical" evidence="2">
    <location>
        <begin position="98"/>
        <end position="122"/>
    </location>
</feature>
<keyword evidence="5" id="KW-1185">Reference proteome</keyword>
<name>A0A9W9UAA8_9EURO</name>
<feature type="domain" description="Rhodopsin" evidence="3">
    <location>
        <begin position="37"/>
        <end position="271"/>
    </location>
</feature>
<comment type="caution">
    <text evidence="4">The sequence shown here is derived from an EMBL/GenBank/DDBJ whole genome shotgun (WGS) entry which is preliminary data.</text>
</comment>
<evidence type="ECO:0000313" key="4">
    <source>
        <dbReference type="EMBL" id="KAJ5324499.1"/>
    </source>
</evidence>
<organism evidence="4 5">
    <name type="scientific">Penicillium atrosanguineum</name>
    <dbReference type="NCBI Taxonomy" id="1132637"/>
    <lineage>
        <taxon>Eukaryota</taxon>
        <taxon>Fungi</taxon>
        <taxon>Dikarya</taxon>
        <taxon>Ascomycota</taxon>
        <taxon>Pezizomycotina</taxon>
        <taxon>Eurotiomycetes</taxon>
        <taxon>Eurotiomycetidae</taxon>
        <taxon>Eurotiales</taxon>
        <taxon>Aspergillaceae</taxon>
        <taxon>Penicillium</taxon>
    </lineage>
</organism>
<evidence type="ECO:0000313" key="5">
    <source>
        <dbReference type="Proteomes" id="UP001147746"/>
    </source>
</evidence>
<keyword evidence="2" id="KW-1133">Transmembrane helix</keyword>
<dbReference type="OrthoDB" id="3918601at2759"/>
<keyword evidence="2" id="KW-0812">Transmembrane</keyword>
<accession>A0A9W9UAA8</accession>
<dbReference type="Proteomes" id="UP001147746">
    <property type="component" value="Unassembled WGS sequence"/>
</dbReference>
<evidence type="ECO:0000259" key="3">
    <source>
        <dbReference type="Pfam" id="PF20684"/>
    </source>
</evidence>
<feature type="transmembrane region" description="Helical" evidence="2">
    <location>
        <begin position="134"/>
        <end position="152"/>
    </location>
</feature>
<keyword evidence="2" id="KW-0472">Membrane</keyword>
<protein>
    <recommendedName>
        <fullName evidence="3">Rhodopsin domain-containing protein</fullName>
    </recommendedName>
</protein>